<reference evidence="1" key="1">
    <citation type="journal article" date="2014" name="Front. Microbiol.">
        <title>High frequency of phylogenetically diverse reductive dehalogenase-homologous genes in deep subseafloor sedimentary metagenomes.</title>
        <authorList>
            <person name="Kawai M."/>
            <person name="Futagami T."/>
            <person name="Toyoda A."/>
            <person name="Takaki Y."/>
            <person name="Nishi S."/>
            <person name="Hori S."/>
            <person name="Arai W."/>
            <person name="Tsubouchi T."/>
            <person name="Morono Y."/>
            <person name="Uchiyama I."/>
            <person name="Ito T."/>
            <person name="Fujiyama A."/>
            <person name="Inagaki F."/>
            <person name="Takami H."/>
        </authorList>
    </citation>
    <scope>NUCLEOTIDE SEQUENCE</scope>
    <source>
        <strain evidence="1">Expedition CK06-06</strain>
    </source>
</reference>
<evidence type="ECO:0000313" key="1">
    <source>
        <dbReference type="EMBL" id="GAI32001.1"/>
    </source>
</evidence>
<sequence length="32" mass="3950">NCYVLEIECDIENHVLSQENQKACYYYDKYCR</sequence>
<protein>
    <submittedName>
        <fullName evidence="1">Uncharacterized protein</fullName>
    </submittedName>
</protein>
<feature type="non-terminal residue" evidence="1">
    <location>
        <position position="1"/>
    </location>
</feature>
<comment type="caution">
    <text evidence="1">The sequence shown here is derived from an EMBL/GenBank/DDBJ whole genome shotgun (WGS) entry which is preliminary data.</text>
</comment>
<name>X1NP84_9ZZZZ</name>
<dbReference type="EMBL" id="BARV01014486">
    <property type="protein sequence ID" value="GAI32001.1"/>
    <property type="molecule type" value="Genomic_DNA"/>
</dbReference>
<gene>
    <name evidence="1" type="ORF">S06H3_25241</name>
</gene>
<organism evidence="1">
    <name type="scientific">marine sediment metagenome</name>
    <dbReference type="NCBI Taxonomy" id="412755"/>
    <lineage>
        <taxon>unclassified sequences</taxon>
        <taxon>metagenomes</taxon>
        <taxon>ecological metagenomes</taxon>
    </lineage>
</organism>
<feature type="non-terminal residue" evidence="1">
    <location>
        <position position="32"/>
    </location>
</feature>
<dbReference type="AlphaFoldDB" id="X1NP84"/>
<proteinExistence type="predicted"/>
<accession>X1NP84</accession>